<organism evidence="3 4">
    <name type="scientific">Xylanimonas oleitrophica</name>
    <dbReference type="NCBI Taxonomy" id="2607479"/>
    <lineage>
        <taxon>Bacteria</taxon>
        <taxon>Bacillati</taxon>
        <taxon>Actinomycetota</taxon>
        <taxon>Actinomycetes</taxon>
        <taxon>Micrococcales</taxon>
        <taxon>Promicromonosporaceae</taxon>
        <taxon>Xylanimonas</taxon>
    </lineage>
</organism>
<dbReference type="InterPro" id="IPR036388">
    <property type="entry name" value="WH-like_DNA-bd_sf"/>
</dbReference>
<feature type="region of interest" description="Disordered" evidence="1">
    <location>
        <begin position="127"/>
        <end position="176"/>
    </location>
</feature>
<proteinExistence type="predicted"/>
<name>A0A2W5YET2_9MICO</name>
<dbReference type="InterPro" id="IPR000792">
    <property type="entry name" value="Tscrpt_reg_LuxR_C"/>
</dbReference>
<dbReference type="Gene3D" id="1.10.10.10">
    <property type="entry name" value="Winged helix-like DNA-binding domain superfamily/Winged helix DNA-binding domain"/>
    <property type="match status" value="1"/>
</dbReference>
<dbReference type="GO" id="GO:0006355">
    <property type="term" value="P:regulation of DNA-templated transcription"/>
    <property type="evidence" value="ECO:0007669"/>
    <property type="project" value="InterPro"/>
</dbReference>
<protein>
    <submittedName>
        <fullName evidence="3">LuxR family transcriptional regulator</fullName>
    </submittedName>
</protein>
<dbReference type="PANTHER" id="PTHR34293">
    <property type="entry name" value="HTH-TYPE TRANSCRIPTIONAL REGULATOR TRMBL2"/>
    <property type="match status" value="1"/>
</dbReference>
<gene>
    <name evidence="3" type="ORF">DNL40_09540</name>
</gene>
<dbReference type="AlphaFoldDB" id="A0A2W5YET2"/>
<evidence type="ECO:0000313" key="4">
    <source>
        <dbReference type="Proteomes" id="UP000248783"/>
    </source>
</evidence>
<dbReference type="InterPro" id="IPR016032">
    <property type="entry name" value="Sig_transdc_resp-reg_C-effctor"/>
</dbReference>
<dbReference type="EMBL" id="QKWH01000006">
    <property type="protein sequence ID" value="PZR52991.1"/>
    <property type="molecule type" value="Genomic_DNA"/>
</dbReference>
<dbReference type="SUPFAM" id="SSF46894">
    <property type="entry name" value="C-terminal effector domain of the bipartite response regulators"/>
    <property type="match status" value="1"/>
</dbReference>
<accession>A0A2W5YET2</accession>
<reference evidence="3 4" key="1">
    <citation type="submission" date="2018-06" db="EMBL/GenBank/DDBJ databases">
        <title>Whole genome sequencing of a novel hydrocarbon degrading bacterial strain, PW21 isolated from oil contaminated produced water sample.</title>
        <authorList>
            <person name="Nagkirti P."/>
            <person name="Shaikh A."/>
            <person name="Gowdaman V."/>
            <person name="Engineer A.E."/>
            <person name="Dagar S."/>
            <person name="Dhakephalkar P.K."/>
        </authorList>
    </citation>
    <scope>NUCLEOTIDE SEQUENCE [LARGE SCALE GENOMIC DNA]</scope>
    <source>
        <strain evidence="3 4">PW21</strain>
    </source>
</reference>
<dbReference type="GO" id="GO:0003677">
    <property type="term" value="F:DNA binding"/>
    <property type="evidence" value="ECO:0007669"/>
    <property type="project" value="InterPro"/>
</dbReference>
<comment type="caution">
    <text evidence="3">The sequence shown here is derived from an EMBL/GenBank/DDBJ whole genome shotgun (WGS) entry which is preliminary data.</text>
</comment>
<evidence type="ECO:0000259" key="2">
    <source>
        <dbReference type="PROSITE" id="PS50043"/>
    </source>
</evidence>
<dbReference type="InterPro" id="IPR051797">
    <property type="entry name" value="TrmB-like"/>
</dbReference>
<keyword evidence="4" id="KW-1185">Reference proteome</keyword>
<dbReference type="Proteomes" id="UP000248783">
    <property type="component" value="Unassembled WGS sequence"/>
</dbReference>
<sequence length="333" mass="35947">MLDPATADDVAARLSQDVDLVRAALGRLEAAGLVQPARDRLTWSPAPPELVLSPLLEHSRDRLRQAETHVADLVDLYHRERASRAGVERVELVEGLEAQAHRLVELEASARRTVRAFQSGANRAVPVSTTFDPADAAEQPRVAGTPSQERTGTGPRTAPAGATDAPGSREVPVASVRTRTRPGVAYRIVVDSAFLAEPAAVTALERRMAEGAEIRVVDERLVKLAIADDEVALVQLSPHLAVLLRRPLLLLADELFESVWRTARPYLAATSTLAAQDRLILQLMLSGLTDAAMAAQVGTSARTVQRRLRALMDRAGVSTRTQLGSHAARHGWV</sequence>
<dbReference type="PANTHER" id="PTHR34293:SF1">
    <property type="entry name" value="HTH-TYPE TRANSCRIPTIONAL REGULATOR TRMBL2"/>
    <property type="match status" value="1"/>
</dbReference>
<dbReference type="SMART" id="SM00421">
    <property type="entry name" value="HTH_LUXR"/>
    <property type="match status" value="1"/>
</dbReference>
<evidence type="ECO:0000256" key="1">
    <source>
        <dbReference type="SAM" id="MobiDB-lite"/>
    </source>
</evidence>
<dbReference type="PROSITE" id="PS50043">
    <property type="entry name" value="HTH_LUXR_2"/>
    <property type="match status" value="1"/>
</dbReference>
<evidence type="ECO:0000313" key="3">
    <source>
        <dbReference type="EMBL" id="PZR52991.1"/>
    </source>
</evidence>
<feature type="domain" description="HTH luxR-type" evidence="2">
    <location>
        <begin position="266"/>
        <end position="331"/>
    </location>
</feature>